<keyword evidence="2" id="KW-0805">Transcription regulation</keyword>
<dbReference type="CDD" id="cd06171">
    <property type="entry name" value="Sigma70_r4"/>
    <property type="match status" value="1"/>
</dbReference>
<evidence type="ECO:0000256" key="3">
    <source>
        <dbReference type="ARBA" id="ARBA00023082"/>
    </source>
</evidence>
<dbReference type="PANTHER" id="PTHR43133:SF8">
    <property type="entry name" value="RNA POLYMERASE SIGMA FACTOR HI_1459-RELATED"/>
    <property type="match status" value="1"/>
</dbReference>
<dbReference type="InterPro" id="IPR013249">
    <property type="entry name" value="RNA_pol_sigma70_r4_t2"/>
</dbReference>
<evidence type="ECO:0000256" key="2">
    <source>
        <dbReference type="ARBA" id="ARBA00023015"/>
    </source>
</evidence>
<dbReference type="InterPro" id="IPR013325">
    <property type="entry name" value="RNA_pol_sigma_r2"/>
</dbReference>
<comment type="similarity">
    <text evidence="1">Belongs to the sigma-70 factor family. ECF subfamily.</text>
</comment>
<accession>A0A660KY33</accession>
<dbReference type="EMBL" id="RBIL01000002">
    <property type="protein sequence ID" value="RKQ85995.1"/>
    <property type="molecule type" value="Genomic_DNA"/>
</dbReference>
<gene>
    <name evidence="8" type="ORF">C8N24_4003</name>
</gene>
<dbReference type="Pfam" id="PF04542">
    <property type="entry name" value="Sigma70_r2"/>
    <property type="match status" value="1"/>
</dbReference>
<dbReference type="InterPro" id="IPR014284">
    <property type="entry name" value="RNA_pol_sigma-70_dom"/>
</dbReference>
<evidence type="ECO:0000313" key="9">
    <source>
        <dbReference type="Proteomes" id="UP000278962"/>
    </source>
</evidence>
<dbReference type="RefSeq" id="WP_245971934.1">
    <property type="nucleotide sequence ID" value="NZ_RBIL01000002.1"/>
</dbReference>
<feature type="domain" description="RNA polymerase sigma factor 70 region 4 type 2" evidence="7">
    <location>
        <begin position="118"/>
        <end position="168"/>
    </location>
</feature>
<dbReference type="InterPro" id="IPR013324">
    <property type="entry name" value="RNA_pol_sigma_r3/r4-like"/>
</dbReference>
<evidence type="ECO:0000313" key="8">
    <source>
        <dbReference type="EMBL" id="RKQ85995.1"/>
    </source>
</evidence>
<evidence type="ECO:0000256" key="1">
    <source>
        <dbReference type="ARBA" id="ARBA00010641"/>
    </source>
</evidence>
<dbReference type="GO" id="GO:0003677">
    <property type="term" value="F:DNA binding"/>
    <property type="evidence" value="ECO:0007669"/>
    <property type="project" value="UniProtKB-KW"/>
</dbReference>
<organism evidence="8 9">
    <name type="scientific">Solirubrobacter pauli</name>
    <dbReference type="NCBI Taxonomy" id="166793"/>
    <lineage>
        <taxon>Bacteria</taxon>
        <taxon>Bacillati</taxon>
        <taxon>Actinomycetota</taxon>
        <taxon>Thermoleophilia</taxon>
        <taxon>Solirubrobacterales</taxon>
        <taxon>Solirubrobacteraceae</taxon>
        <taxon>Solirubrobacter</taxon>
    </lineage>
</organism>
<evidence type="ECO:0000256" key="5">
    <source>
        <dbReference type="ARBA" id="ARBA00023163"/>
    </source>
</evidence>
<dbReference type="AlphaFoldDB" id="A0A660KY33"/>
<keyword evidence="5" id="KW-0804">Transcription</keyword>
<keyword evidence="4" id="KW-0238">DNA-binding</keyword>
<proteinExistence type="inferred from homology"/>
<dbReference type="GO" id="GO:0006352">
    <property type="term" value="P:DNA-templated transcription initiation"/>
    <property type="evidence" value="ECO:0007669"/>
    <property type="project" value="InterPro"/>
</dbReference>
<dbReference type="Gene3D" id="1.10.1740.10">
    <property type="match status" value="1"/>
</dbReference>
<dbReference type="InterPro" id="IPR007627">
    <property type="entry name" value="RNA_pol_sigma70_r2"/>
</dbReference>
<dbReference type="PANTHER" id="PTHR43133">
    <property type="entry name" value="RNA POLYMERASE ECF-TYPE SIGMA FACTO"/>
    <property type="match status" value="1"/>
</dbReference>
<dbReference type="Gene3D" id="1.10.10.10">
    <property type="entry name" value="Winged helix-like DNA-binding domain superfamily/Winged helix DNA-binding domain"/>
    <property type="match status" value="1"/>
</dbReference>
<evidence type="ECO:0000259" key="6">
    <source>
        <dbReference type="Pfam" id="PF04542"/>
    </source>
</evidence>
<sequence length="177" mass="19893">MIRSDAALIAASRSDAGAFRELYDRYADRVLAYHRRRSGDEDAAHELTAETFAQAWLVRARFRDECDGNAGPWLFGIARNVLLHSVRRRALEHGARERLGMLVEPPPAVPDETWLDGLDEALDALPHSQREAIRLRIEDDLEYEAVAASLGTTPAAARVRVHRGLTALRTRLTKETR</sequence>
<name>A0A660KY33_9ACTN</name>
<evidence type="ECO:0000259" key="7">
    <source>
        <dbReference type="Pfam" id="PF08281"/>
    </source>
</evidence>
<dbReference type="Proteomes" id="UP000278962">
    <property type="component" value="Unassembled WGS sequence"/>
</dbReference>
<protein>
    <submittedName>
        <fullName evidence="8">RNA polymerase sigma-70 factor (ECF subfamily)</fullName>
    </submittedName>
</protein>
<reference evidence="8 9" key="1">
    <citation type="submission" date="2018-10" db="EMBL/GenBank/DDBJ databases">
        <title>Genomic Encyclopedia of Archaeal and Bacterial Type Strains, Phase II (KMG-II): from individual species to whole genera.</title>
        <authorList>
            <person name="Goeker M."/>
        </authorList>
    </citation>
    <scope>NUCLEOTIDE SEQUENCE [LARGE SCALE GENOMIC DNA]</scope>
    <source>
        <strain evidence="8 9">DSM 14954</strain>
    </source>
</reference>
<comment type="caution">
    <text evidence="8">The sequence shown here is derived from an EMBL/GenBank/DDBJ whole genome shotgun (WGS) entry which is preliminary data.</text>
</comment>
<dbReference type="SUPFAM" id="SSF88946">
    <property type="entry name" value="Sigma2 domain of RNA polymerase sigma factors"/>
    <property type="match status" value="1"/>
</dbReference>
<keyword evidence="3" id="KW-0731">Sigma factor</keyword>
<keyword evidence="9" id="KW-1185">Reference proteome</keyword>
<dbReference type="GO" id="GO:0016987">
    <property type="term" value="F:sigma factor activity"/>
    <property type="evidence" value="ECO:0007669"/>
    <property type="project" value="UniProtKB-KW"/>
</dbReference>
<dbReference type="InterPro" id="IPR036388">
    <property type="entry name" value="WH-like_DNA-bd_sf"/>
</dbReference>
<dbReference type="NCBIfam" id="TIGR02937">
    <property type="entry name" value="sigma70-ECF"/>
    <property type="match status" value="1"/>
</dbReference>
<dbReference type="InterPro" id="IPR039425">
    <property type="entry name" value="RNA_pol_sigma-70-like"/>
</dbReference>
<evidence type="ECO:0000256" key="4">
    <source>
        <dbReference type="ARBA" id="ARBA00023125"/>
    </source>
</evidence>
<dbReference type="SUPFAM" id="SSF88659">
    <property type="entry name" value="Sigma3 and sigma4 domains of RNA polymerase sigma factors"/>
    <property type="match status" value="1"/>
</dbReference>
<dbReference type="Pfam" id="PF08281">
    <property type="entry name" value="Sigma70_r4_2"/>
    <property type="match status" value="1"/>
</dbReference>
<feature type="domain" description="RNA polymerase sigma-70 region 2" evidence="6">
    <location>
        <begin position="22"/>
        <end position="90"/>
    </location>
</feature>